<evidence type="ECO:0000313" key="3">
    <source>
        <dbReference type="WBParaSite" id="EgrG_000356900"/>
    </source>
</evidence>
<dbReference type="AlphaFoldDB" id="A0A068X547"/>
<reference evidence="3" key="3">
    <citation type="submission" date="2020-10" db="UniProtKB">
        <authorList>
            <consortium name="WormBaseParasite"/>
        </authorList>
    </citation>
    <scope>IDENTIFICATION</scope>
</reference>
<name>A0A068X547_ECHGR</name>
<evidence type="ECO:0000313" key="2">
    <source>
        <dbReference type="Proteomes" id="UP000492820"/>
    </source>
</evidence>
<accession>A0A068X547</accession>
<dbReference type="Proteomes" id="UP000492820">
    <property type="component" value="Unassembled WGS sequence"/>
</dbReference>
<gene>
    <name evidence="1" type="ORF">EgrG_000356900</name>
</gene>
<organism evidence="1">
    <name type="scientific">Echinococcus granulosus</name>
    <name type="common">Hydatid tapeworm</name>
    <dbReference type="NCBI Taxonomy" id="6210"/>
    <lineage>
        <taxon>Eukaryota</taxon>
        <taxon>Metazoa</taxon>
        <taxon>Spiralia</taxon>
        <taxon>Lophotrochozoa</taxon>
        <taxon>Platyhelminthes</taxon>
        <taxon>Cestoda</taxon>
        <taxon>Eucestoda</taxon>
        <taxon>Cyclophyllidea</taxon>
        <taxon>Taeniidae</taxon>
        <taxon>Echinococcus</taxon>
        <taxon>Echinococcus granulosus group</taxon>
    </lineage>
</organism>
<protein>
    <submittedName>
        <fullName evidence="1 3">Expressed protein</fullName>
    </submittedName>
</protein>
<dbReference type="WBParaSite" id="EgrG_000356900">
    <property type="protein sequence ID" value="EgrG_000356900"/>
    <property type="gene ID" value="EgrG_000356900"/>
</dbReference>
<dbReference type="EMBL" id="LK028749">
    <property type="protein sequence ID" value="CDS25150.1"/>
    <property type="molecule type" value="Genomic_DNA"/>
</dbReference>
<reference evidence="1" key="2">
    <citation type="submission" date="2014-06" db="EMBL/GenBank/DDBJ databases">
        <authorList>
            <person name="Aslett M."/>
        </authorList>
    </citation>
    <scope>NUCLEOTIDE SEQUENCE</scope>
</reference>
<sequence>MALILDRKGRICFERHLKNNTLEFGLCSHSVLFLECVVFSRSRNSCSILCEGT</sequence>
<reference evidence="1 2" key="1">
    <citation type="journal article" date="2013" name="Nature">
        <title>The genomes of four tapeworm species reveal adaptations to parasitism.</title>
        <authorList>
            <person name="Tsai I.J."/>
            <person name="Zarowiecki M."/>
            <person name="Holroyd N."/>
            <person name="Garciarrubio A."/>
            <person name="Sanchez-Flores A."/>
            <person name="Brooks K.L."/>
            <person name="Tracey A."/>
            <person name="Bobes R.J."/>
            <person name="Fragoso G."/>
            <person name="Sciutto E."/>
            <person name="Aslett M."/>
            <person name="Beasley H."/>
            <person name="Bennett H.M."/>
            <person name="Cai J."/>
            <person name="Camicia F."/>
            <person name="Clark R."/>
            <person name="Cucher M."/>
            <person name="De Silva N."/>
            <person name="Day T.A."/>
            <person name="Deplazes P."/>
            <person name="Estrada K."/>
            <person name="Fernandez C."/>
            <person name="Holland P.W."/>
            <person name="Hou J."/>
            <person name="Hu S."/>
            <person name="Huckvale T."/>
            <person name="Hung S.S."/>
            <person name="Kamenetzky L."/>
            <person name="Keane J.A."/>
            <person name="Kiss F."/>
            <person name="Koziol U."/>
            <person name="Lambert O."/>
            <person name="Liu K."/>
            <person name="Luo X."/>
            <person name="Luo Y."/>
            <person name="Macchiaroli N."/>
            <person name="Nichol S."/>
            <person name="Paps J."/>
            <person name="Parkinson J."/>
            <person name="Pouchkina-Stantcheva N."/>
            <person name="Riddiford N."/>
            <person name="Rosenzvit M."/>
            <person name="Salinas G."/>
            <person name="Wasmuth J.D."/>
            <person name="Zamanian M."/>
            <person name="Zheng Y."/>
            <person name="Cai X."/>
            <person name="Soberon X."/>
            <person name="Olson P.D."/>
            <person name="Laclette J.P."/>
            <person name="Brehm K."/>
            <person name="Berriman M."/>
            <person name="Garciarrubio A."/>
            <person name="Bobes R.J."/>
            <person name="Fragoso G."/>
            <person name="Sanchez-Flores A."/>
            <person name="Estrada K."/>
            <person name="Cevallos M.A."/>
            <person name="Morett E."/>
            <person name="Gonzalez V."/>
            <person name="Portillo T."/>
            <person name="Ochoa-Leyva A."/>
            <person name="Jose M.V."/>
            <person name="Sciutto E."/>
            <person name="Landa A."/>
            <person name="Jimenez L."/>
            <person name="Valdes V."/>
            <person name="Carrero J.C."/>
            <person name="Larralde C."/>
            <person name="Morales-Montor J."/>
            <person name="Limon-Lason J."/>
            <person name="Soberon X."/>
            <person name="Laclette J.P."/>
        </authorList>
    </citation>
    <scope>NUCLEOTIDE SEQUENCE [LARGE SCALE GENOMIC DNA]</scope>
</reference>
<proteinExistence type="predicted"/>
<evidence type="ECO:0000313" key="1">
    <source>
        <dbReference type="EMBL" id="CDS25150.1"/>
    </source>
</evidence>